<evidence type="ECO:0000313" key="1">
    <source>
        <dbReference type="EMBL" id="MBW73351.1"/>
    </source>
</evidence>
<reference evidence="1" key="1">
    <citation type="submission" date="2018-01" db="EMBL/GenBank/DDBJ databases">
        <title>An insight into the sialome of Amazonian anophelines.</title>
        <authorList>
            <person name="Ribeiro J.M."/>
            <person name="Scarpassa V."/>
            <person name="Calvo E."/>
        </authorList>
    </citation>
    <scope>NUCLEOTIDE SEQUENCE</scope>
</reference>
<protein>
    <submittedName>
        <fullName evidence="1">Putative secreted protein</fullName>
    </submittedName>
</protein>
<organism evidence="1">
    <name type="scientific">Anopheles darlingi</name>
    <name type="common">Mosquito</name>
    <dbReference type="NCBI Taxonomy" id="43151"/>
    <lineage>
        <taxon>Eukaryota</taxon>
        <taxon>Metazoa</taxon>
        <taxon>Ecdysozoa</taxon>
        <taxon>Arthropoda</taxon>
        <taxon>Hexapoda</taxon>
        <taxon>Insecta</taxon>
        <taxon>Pterygota</taxon>
        <taxon>Neoptera</taxon>
        <taxon>Endopterygota</taxon>
        <taxon>Diptera</taxon>
        <taxon>Nematocera</taxon>
        <taxon>Culicoidea</taxon>
        <taxon>Culicidae</taxon>
        <taxon>Anophelinae</taxon>
        <taxon>Anopheles</taxon>
    </lineage>
</organism>
<accession>A0A2M4D771</accession>
<dbReference type="AlphaFoldDB" id="A0A2M4D771"/>
<proteinExistence type="predicted"/>
<dbReference type="EMBL" id="GGFL01009173">
    <property type="protein sequence ID" value="MBW73351.1"/>
    <property type="molecule type" value="Transcribed_RNA"/>
</dbReference>
<name>A0A2M4D771_ANODA</name>
<sequence length="71" mass="7313">MAATGPWLVAIGGSNSISWTRALAQRTQNRGGSAIREIRYPIAGSVDTWIRVFPGSDGLVVGGAPSAANSD</sequence>